<name>A0A6L5YLF1_9FIRM</name>
<comment type="caution">
    <text evidence="3">The sequence shown here is derived from an EMBL/GenBank/DDBJ whole genome shotgun (WGS) entry which is preliminary data.</text>
</comment>
<keyword evidence="4" id="KW-1185">Reference proteome</keyword>
<evidence type="ECO:0000256" key="1">
    <source>
        <dbReference type="ARBA" id="ARBA00008668"/>
    </source>
</evidence>
<protein>
    <submittedName>
        <fullName evidence="3">Rhamnogalacturonan acetylesterase</fullName>
    </submittedName>
</protein>
<reference evidence="3 4" key="1">
    <citation type="submission" date="2019-08" db="EMBL/GenBank/DDBJ databases">
        <title>In-depth cultivation of the pig gut microbiome towards novel bacterial diversity and tailored functional studies.</title>
        <authorList>
            <person name="Wylensek D."/>
            <person name="Hitch T.C.A."/>
            <person name="Clavel T."/>
        </authorList>
    </citation>
    <scope>NUCLEOTIDE SEQUENCE [LARGE SCALE GENOMIC DNA]</scope>
    <source>
        <strain evidence="3 4">WCA3-601-WT-6H</strain>
    </source>
</reference>
<dbReference type="Pfam" id="PF00657">
    <property type="entry name" value="Lipase_GDSL"/>
    <property type="match status" value="1"/>
</dbReference>
<dbReference type="GO" id="GO:0016788">
    <property type="term" value="F:hydrolase activity, acting on ester bonds"/>
    <property type="evidence" value="ECO:0007669"/>
    <property type="project" value="InterPro"/>
</dbReference>
<evidence type="ECO:0000313" key="3">
    <source>
        <dbReference type="EMBL" id="MST59186.1"/>
    </source>
</evidence>
<accession>A0A6L5YLF1</accession>
<dbReference type="PANTHER" id="PTHR43695">
    <property type="entry name" value="PUTATIVE (AFU_ORTHOLOGUE AFUA_2G17250)-RELATED"/>
    <property type="match status" value="1"/>
</dbReference>
<dbReference type="Gene3D" id="3.40.50.1110">
    <property type="entry name" value="SGNH hydrolase"/>
    <property type="match status" value="1"/>
</dbReference>
<evidence type="ECO:0000313" key="4">
    <source>
        <dbReference type="Proteomes" id="UP000476055"/>
    </source>
</evidence>
<gene>
    <name evidence="3" type="ORF">FYJ59_13235</name>
</gene>
<comment type="similarity">
    <text evidence="1">Belongs to the 'GDSL' lipolytic enzyme family.</text>
</comment>
<organism evidence="3 4">
    <name type="scientific">Waltera intestinalis</name>
    <dbReference type="NCBI Taxonomy" id="2606635"/>
    <lineage>
        <taxon>Bacteria</taxon>
        <taxon>Bacillati</taxon>
        <taxon>Bacillota</taxon>
        <taxon>Clostridia</taxon>
        <taxon>Lachnospirales</taxon>
        <taxon>Lachnospiraceae</taxon>
        <taxon>Waltera</taxon>
    </lineage>
</organism>
<dbReference type="EMBL" id="VUMU01000021">
    <property type="protein sequence ID" value="MST59186.1"/>
    <property type="molecule type" value="Genomic_DNA"/>
</dbReference>
<dbReference type="InterPro" id="IPR036514">
    <property type="entry name" value="SGNH_hydro_sf"/>
</dbReference>
<sequence>MNRIFWAADSTVQTNDYTTYPQTGIGQVFPLFVKPEYQVCNHAKNGRSTKSFMDEGRLKAIEERIGAGDFLFIQFGHNDEKKEDPTRYTEPFSTYMENLETFIRVAKDHSAYPVLITPLERRCFMDEKHLGIGAHSDYVAAMKQTAEKNNVPLVDLYSMSRMELKKAGEKNSRRWYMFFPEGEYKNHPEKSEDNTHLRYDGAVNFASLIARGLRELGGIYADMLLDDMNL</sequence>
<dbReference type="InterPro" id="IPR037459">
    <property type="entry name" value="RhgT-like"/>
</dbReference>
<evidence type="ECO:0000256" key="2">
    <source>
        <dbReference type="ARBA" id="ARBA00022801"/>
    </source>
</evidence>
<dbReference type="SUPFAM" id="SSF52266">
    <property type="entry name" value="SGNH hydrolase"/>
    <property type="match status" value="1"/>
</dbReference>
<dbReference type="Proteomes" id="UP000476055">
    <property type="component" value="Unassembled WGS sequence"/>
</dbReference>
<dbReference type="PANTHER" id="PTHR43695:SF1">
    <property type="entry name" value="RHAMNOGALACTURONAN ACETYLESTERASE"/>
    <property type="match status" value="1"/>
</dbReference>
<dbReference type="AlphaFoldDB" id="A0A6L5YLF1"/>
<dbReference type="CDD" id="cd01821">
    <property type="entry name" value="Rhamnogalacturan_acetylesterase_like"/>
    <property type="match status" value="1"/>
</dbReference>
<dbReference type="InterPro" id="IPR001087">
    <property type="entry name" value="GDSL"/>
</dbReference>
<keyword evidence="2" id="KW-0378">Hydrolase</keyword>
<proteinExistence type="inferred from homology"/>
<dbReference type="RefSeq" id="WP_154498679.1">
    <property type="nucleotide sequence ID" value="NZ_VUMU01000021.1"/>
</dbReference>